<dbReference type="EMBL" id="BPLR01016010">
    <property type="protein sequence ID" value="GIY80429.1"/>
    <property type="molecule type" value="Genomic_DNA"/>
</dbReference>
<dbReference type="AlphaFoldDB" id="A0AAV4WEZ6"/>
<keyword evidence="2" id="KW-1185">Reference proteome</keyword>
<proteinExistence type="predicted"/>
<gene>
    <name evidence="1" type="ORF">CEXT_273501</name>
</gene>
<protein>
    <submittedName>
        <fullName evidence="1">Uncharacterized protein</fullName>
    </submittedName>
</protein>
<organism evidence="1 2">
    <name type="scientific">Caerostris extrusa</name>
    <name type="common">Bark spider</name>
    <name type="synonym">Caerostris bankana</name>
    <dbReference type="NCBI Taxonomy" id="172846"/>
    <lineage>
        <taxon>Eukaryota</taxon>
        <taxon>Metazoa</taxon>
        <taxon>Ecdysozoa</taxon>
        <taxon>Arthropoda</taxon>
        <taxon>Chelicerata</taxon>
        <taxon>Arachnida</taxon>
        <taxon>Araneae</taxon>
        <taxon>Araneomorphae</taxon>
        <taxon>Entelegynae</taxon>
        <taxon>Araneoidea</taxon>
        <taxon>Araneidae</taxon>
        <taxon>Caerostris</taxon>
    </lineage>
</organism>
<evidence type="ECO:0000313" key="2">
    <source>
        <dbReference type="Proteomes" id="UP001054945"/>
    </source>
</evidence>
<reference evidence="1 2" key="1">
    <citation type="submission" date="2021-06" db="EMBL/GenBank/DDBJ databases">
        <title>Caerostris extrusa draft genome.</title>
        <authorList>
            <person name="Kono N."/>
            <person name="Arakawa K."/>
        </authorList>
    </citation>
    <scope>NUCLEOTIDE SEQUENCE [LARGE SCALE GENOMIC DNA]</scope>
</reference>
<dbReference type="Proteomes" id="UP001054945">
    <property type="component" value="Unassembled WGS sequence"/>
</dbReference>
<comment type="caution">
    <text evidence="1">The sequence shown here is derived from an EMBL/GenBank/DDBJ whole genome shotgun (WGS) entry which is preliminary data.</text>
</comment>
<sequence length="98" mass="11390">MWCEKRCGDEIDLVREKKAYGFQFLLTTKRNSMYGSACVRREVESEPVHFVLGKLGRMGTNGNDCVAKPRSIPETLLSFVYTHYRILKPLWKRMAMIS</sequence>
<evidence type="ECO:0000313" key="1">
    <source>
        <dbReference type="EMBL" id="GIY80429.1"/>
    </source>
</evidence>
<accession>A0AAV4WEZ6</accession>
<name>A0AAV4WEZ6_CAEEX</name>